<evidence type="ECO:0000313" key="5">
    <source>
        <dbReference type="Proteomes" id="UP001188597"/>
    </source>
</evidence>
<feature type="transmembrane region" description="Helical" evidence="3">
    <location>
        <begin position="15"/>
        <end position="44"/>
    </location>
</feature>
<name>A0AA88VTM4_9ASTE</name>
<organism evidence="4 5">
    <name type="scientific">Escallonia herrerae</name>
    <dbReference type="NCBI Taxonomy" id="1293975"/>
    <lineage>
        <taxon>Eukaryota</taxon>
        <taxon>Viridiplantae</taxon>
        <taxon>Streptophyta</taxon>
        <taxon>Embryophyta</taxon>
        <taxon>Tracheophyta</taxon>
        <taxon>Spermatophyta</taxon>
        <taxon>Magnoliopsida</taxon>
        <taxon>eudicotyledons</taxon>
        <taxon>Gunneridae</taxon>
        <taxon>Pentapetalae</taxon>
        <taxon>asterids</taxon>
        <taxon>campanulids</taxon>
        <taxon>Escalloniales</taxon>
        <taxon>Escalloniaceae</taxon>
        <taxon>Escallonia</taxon>
    </lineage>
</organism>
<gene>
    <name evidence="4" type="ORF">RJ639_007108</name>
</gene>
<proteinExistence type="predicted"/>
<evidence type="ECO:0000313" key="4">
    <source>
        <dbReference type="EMBL" id="KAK3015236.1"/>
    </source>
</evidence>
<dbReference type="GO" id="GO:0005886">
    <property type="term" value="C:plasma membrane"/>
    <property type="evidence" value="ECO:0007669"/>
    <property type="project" value="TreeGrafter"/>
</dbReference>
<dbReference type="PANTHER" id="PTHR31234">
    <property type="entry name" value="LATE EMBRYOGENESIS ABUNDANT (LEA) HYDROXYPROLINE-RICH GLYCOPROTEIN FAMILY"/>
    <property type="match status" value="1"/>
</dbReference>
<sequence length="198" mass="21959">MPKLTLGHQRRTNPLIWLGAIICAILAVAVIVTGIVVFVGYLAVRPKVPFISISDAHLDRFSYDQAGILAVQLTIVFKAENDNAKAHAYFYDASFILGFQGLDIAKLVADPFDVSKNDSVQFNYLVESTPIPLDELEQNLVELSLRQNLIVFDLKGKARTRWRVGVIGSVKFSLNLNCELKFFINGSSTNSHCSSRSK</sequence>
<evidence type="ECO:0008006" key="6">
    <source>
        <dbReference type="Google" id="ProtNLM"/>
    </source>
</evidence>
<reference evidence="4" key="1">
    <citation type="submission" date="2022-12" db="EMBL/GenBank/DDBJ databases">
        <title>Draft genome assemblies for two species of Escallonia (Escalloniales).</title>
        <authorList>
            <person name="Chanderbali A."/>
            <person name="Dervinis C."/>
            <person name="Anghel I."/>
            <person name="Soltis D."/>
            <person name="Soltis P."/>
            <person name="Zapata F."/>
        </authorList>
    </citation>
    <scope>NUCLEOTIDE SEQUENCE</scope>
    <source>
        <strain evidence="4">UCBG64.0493</strain>
        <tissue evidence="4">Leaf</tissue>
    </source>
</reference>
<keyword evidence="3" id="KW-1133">Transmembrane helix</keyword>
<protein>
    <recommendedName>
        <fullName evidence="6">Late embryogenesis abundant protein LEA-2 subgroup domain-containing protein</fullName>
    </recommendedName>
</protein>
<keyword evidence="2 3" id="KW-0472">Membrane</keyword>
<comment type="subcellular location">
    <subcellularLocation>
        <location evidence="1">Membrane</location>
    </subcellularLocation>
</comment>
<accession>A0AA88VTM4</accession>
<keyword evidence="5" id="KW-1185">Reference proteome</keyword>
<evidence type="ECO:0000256" key="1">
    <source>
        <dbReference type="ARBA" id="ARBA00004370"/>
    </source>
</evidence>
<dbReference type="PANTHER" id="PTHR31234:SF66">
    <property type="entry name" value="LATE EMBRYOGENESIS ABUNDANT PROTEIN"/>
    <property type="match status" value="1"/>
</dbReference>
<comment type="caution">
    <text evidence="4">The sequence shown here is derived from an EMBL/GenBank/DDBJ whole genome shotgun (WGS) entry which is preliminary data.</text>
</comment>
<dbReference type="AlphaFoldDB" id="A0AA88VTM4"/>
<dbReference type="InterPro" id="IPR044839">
    <property type="entry name" value="NDR1-like"/>
</dbReference>
<dbReference type="Proteomes" id="UP001188597">
    <property type="component" value="Unassembled WGS sequence"/>
</dbReference>
<evidence type="ECO:0000256" key="2">
    <source>
        <dbReference type="ARBA" id="ARBA00023136"/>
    </source>
</evidence>
<dbReference type="EMBL" id="JAVXUP010001159">
    <property type="protein sequence ID" value="KAK3015236.1"/>
    <property type="molecule type" value="Genomic_DNA"/>
</dbReference>
<keyword evidence="3" id="KW-0812">Transmembrane</keyword>
<evidence type="ECO:0000256" key="3">
    <source>
        <dbReference type="SAM" id="Phobius"/>
    </source>
</evidence>
<dbReference type="GO" id="GO:0098542">
    <property type="term" value="P:defense response to other organism"/>
    <property type="evidence" value="ECO:0007669"/>
    <property type="project" value="InterPro"/>
</dbReference>